<protein>
    <submittedName>
        <fullName evidence="2">Uncharacterized protein</fullName>
    </submittedName>
</protein>
<sequence>MIRGLSQRLPMDRQAYGRDAEGRAARAAEGVQAVLVFPQEFSHCLPGSEPALLTLIRSGGLTMAESPVTGALPGILEPAQPRRCRWSGRPW</sequence>
<name>A0ABT3H306_9RHOB</name>
<dbReference type="EMBL" id="JAPDFL010000001">
    <property type="protein sequence ID" value="MCW1934164.1"/>
    <property type="molecule type" value="Genomic_DNA"/>
</dbReference>
<proteinExistence type="predicted"/>
<evidence type="ECO:0000313" key="3">
    <source>
        <dbReference type="Proteomes" id="UP001208938"/>
    </source>
</evidence>
<evidence type="ECO:0000256" key="1">
    <source>
        <dbReference type="SAM" id="MobiDB-lite"/>
    </source>
</evidence>
<accession>A0ABT3H306</accession>
<dbReference type="Proteomes" id="UP001208938">
    <property type="component" value="Unassembled WGS sequence"/>
</dbReference>
<dbReference type="RefSeq" id="WP_264506984.1">
    <property type="nucleotide sequence ID" value="NZ_JAPDFL010000001.1"/>
</dbReference>
<feature type="region of interest" description="Disordered" evidence="1">
    <location>
        <begin position="1"/>
        <end position="22"/>
    </location>
</feature>
<evidence type="ECO:0000313" key="2">
    <source>
        <dbReference type="EMBL" id="MCW1934164.1"/>
    </source>
</evidence>
<comment type="caution">
    <text evidence="2">The sequence shown here is derived from an EMBL/GenBank/DDBJ whole genome shotgun (WGS) entry which is preliminary data.</text>
</comment>
<gene>
    <name evidence="2" type="ORF">OKW52_18360</name>
</gene>
<keyword evidence="3" id="KW-1185">Reference proteome</keyword>
<reference evidence="2 3" key="1">
    <citation type="submission" date="2022-10" db="EMBL/GenBank/DDBJ databases">
        <title>Pararhodobacter sp. nov., isolated from marine algae.</title>
        <authorList>
            <person name="Choi B.J."/>
            <person name="Kim J.M."/>
            <person name="Lee J.K."/>
            <person name="Choi D.G."/>
            <person name="Jeon C.O."/>
        </authorList>
    </citation>
    <scope>NUCLEOTIDE SEQUENCE [LARGE SCALE GENOMIC DNA]</scope>
    <source>
        <strain evidence="2 3">ZQ420</strain>
    </source>
</reference>
<organism evidence="2 3">
    <name type="scientific">Pararhodobacter zhoushanensis</name>
    <dbReference type="NCBI Taxonomy" id="2479545"/>
    <lineage>
        <taxon>Bacteria</taxon>
        <taxon>Pseudomonadati</taxon>
        <taxon>Pseudomonadota</taxon>
        <taxon>Alphaproteobacteria</taxon>
        <taxon>Rhodobacterales</taxon>
        <taxon>Paracoccaceae</taxon>
        <taxon>Pararhodobacter</taxon>
    </lineage>
</organism>